<dbReference type="Pfam" id="PF00534">
    <property type="entry name" value="Glycos_transf_1"/>
    <property type="match status" value="1"/>
</dbReference>
<accession>A0A6P1M1U2</accession>
<dbReference type="Proteomes" id="UP000464954">
    <property type="component" value="Chromosome"/>
</dbReference>
<dbReference type="PANTHER" id="PTHR12526">
    <property type="entry name" value="GLYCOSYLTRANSFERASE"/>
    <property type="match status" value="1"/>
</dbReference>
<name>A0A6P1M1U2_9BACT</name>
<keyword evidence="6" id="KW-1185">Reference proteome</keyword>
<dbReference type="AlphaFoldDB" id="A0A6P1M1U2"/>
<dbReference type="InterPro" id="IPR028098">
    <property type="entry name" value="Glyco_trans_4-like_N"/>
</dbReference>
<dbReference type="Gene3D" id="3.40.50.2000">
    <property type="entry name" value="Glycogen Phosphorylase B"/>
    <property type="match status" value="2"/>
</dbReference>
<gene>
    <name evidence="5" type="ORF">GT409_00980</name>
</gene>
<evidence type="ECO:0000256" key="2">
    <source>
        <dbReference type="ARBA" id="ARBA00022679"/>
    </source>
</evidence>
<evidence type="ECO:0000259" key="4">
    <source>
        <dbReference type="Pfam" id="PF13439"/>
    </source>
</evidence>
<dbReference type="InterPro" id="IPR001296">
    <property type="entry name" value="Glyco_trans_1"/>
</dbReference>
<dbReference type="GO" id="GO:0016757">
    <property type="term" value="F:glycosyltransferase activity"/>
    <property type="evidence" value="ECO:0007669"/>
    <property type="project" value="UniProtKB-KW"/>
</dbReference>
<dbReference type="SUPFAM" id="SSF53756">
    <property type="entry name" value="UDP-Glycosyltransferase/glycogen phosphorylase"/>
    <property type="match status" value="1"/>
</dbReference>
<evidence type="ECO:0000256" key="1">
    <source>
        <dbReference type="ARBA" id="ARBA00022676"/>
    </source>
</evidence>
<feature type="domain" description="Glycosyltransferase subfamily 4-like N-terminal" evidence="4">
    <location>
        <begin position="17"/>
        <end position="178"/>
    </location>
</feature>
<reference evidence="5 6" key="1">
    <citation type="submission" date="2020-01" db="EMBL/GenBank/DDBJ databases">
        <title>Ponticoccus aerotolerans gen. nov., sp. nov., an anaerobic bacterium and proposal of Ponticoccusceae fam. nov., Ponticoccusles ord. nov. and Ponticoccuse classis nov. in the phylum Kiritimatiellaeota.</title>
        <authorList>
            <person name="Zhou L.Y."/>
            <person name="Du Z.J."/>
        </authorList>
    </citation>
    <scope>NUCLEOTIDE SEQUENCE [LARGE SCALE GENOMIC DNA]</scope>
    <source>
        <strain evidence="5 6">S-5007</strain>
    </source>
</reference>
<sequence length="378" mass="43451">MKVMVVKDRNVLNTKFLAQFVNSLSSIGHEVHVVCDSYRKPGQGVVLDENVTFTNLSARTDNALKNFYIQLRKHLTIPSFRFQKLIQAERPDVIICYFLVDLFNVCFLQKHSVPVIMMNHNYPPVVFDRLKKKSKLRQRIYKELIEEADVLQVLNKSFESTISPYYDVKKIVTIGNAVVQIPPKKRAQLDQPKNKIIYVGRIAKKGKRQHLMIEAFAKVADKFPDWTVEFWGLEKYGSYKQELLDLITKYGLEKNVFIKGYSQNIENEYRNADINAFPSLHEGFGLGLADGMAMGLPSIGFNYTPSVNELIRDGENGYLVSDADEFSEKLELLMSDKELRKKLGAQAAEDMKKFAPEKIIAQWDQLISDTTRAFRTDF</sequence>
<proteinExistence type="predicted"/>
<keyword evidence="2 5" id="KW-0808">Transferase</keyword>
<protein>
    <submittedName>
        <fullName evidence="5">Glycosyltransferase</fullName>
    </submittedName>
</protein>
<dbReference type="PANTHER" id="PTHR12526:SF629">
    <property type="entry name" value="TEICHURONIC ACID BIOSYNTHESIS GLYCOSYLTRANSFERASE TUAH-RELATED"/>
    <property type="match status" value="1"/>
</dbReference>
<dbReference type="KEGG" id="taer:GT409_00980"/>
<evidence type="ECO:0000259" key="3">
    <source>
        <dbReference type="Pfam" id="PF00534"/>
    </source>
</evidence>
<dbReference type="RefSeq" id="WP_160626116.1">
    <property type="nucleotide sequence ID" value="NZ_CP047593.1"/>
</dbReference>
<evidence type="ECO:0000313" key="5">
    <source>
        <dbReference type="EMBL" id="QHI68082.1"/>
    </source>
</evidence>
<feature type="domain" description="Glycosyl transferase family 1" evidence="3">
    <location>
        <begin position="186"/>
        <end position="349"/>
    </location>
</feature>
<dbReference type="EMBL" id="CP047593">
    <property type="protein sequence ID" value="QHI68082.1"/>
    <property type="molecule type" value="Genomic_DNA"/>
</dbReference>
<keyword evidence="1" id="KW-0328">Glycosyltransferase</keyword>
<organism evidence="5 6">
    <name type="scientific">Tichowtungia aerotolerans</name>
    <dbReference type="NCBI Taxonomy" id="2697043"/>
    <lineage>
        <taxon>Bacteria</taxon>
        <taxon>Pseudomonadati</taxon>
        <taxon>Kiritimatiellota</taxon>
        <taxon>Tichowtungiia</taxon>
        <taxon>Tichowtungiales</taxon>
        <taxon>Tichowtungiaceae</taxon>
        <taxon>Tichowtungia</taxon>
    </lineage>
</organism>
<evidence type="ECO:0000313" key="6">
    <source>
        <dbReference type="Proteomes" id="UP000464954"/>
    </source>
</evidence>
<dbReference type="Pfam" id="PF13439">
    <property type="entry name" value="Glyco_transf_4"/>
    <property type="match status" value="1"/>
</dbReference>